<dbReference type="RefSeq" id="WP_262394541.1">
    <property type="nucleotide sequence ID" value="NZ_JACRTD010000002.1"/>
</dbReference>
<dbReference type="Proteomes" id="UP000623678">
    <property type="component" value="Unassembled WGS sequence"/>
</dbReference>
<evidence type="ECO:0000313" key="2">
    <source>
        <dbReference type="EMBL" id="MBC8584720.1"/>
    </source>
</evidence>
<dbReference type="PANTHER" id="PTHR10587">
    <property type="entry name" value="GLYCOSYL TRANSFERASE-RELATED"/>
    <property type="match status" value="1"/>
</dbReference>
<accession>A0A926ELS9</accession>
<keyword evidence="3" id="KW-1185">Reference proteome</keyword>
<dbReference type="EMBL" id="JACRTD010000002">
    <property type="protein sequence ID" value="MBC8584720.1"/>
    <property type="molecule type" value="Genomic_DNA"/>
</dbReference>
<organism evidence="2 3">
    <name type="scientific">Youxingia wuxianensis</name>
    <dbReference type="NCBI Taxonomy" id="2763678"/>
    <lineage>
        <taxon>Bacteria</taxon>
        <taxon>Bacillati</taxon>
        <taxon>Bacillota</taxon>
        <taxon>Clostridia</taxon>
        <taxon>Eubacteriales</taxon>
        <taxon>Oscillospiraceae</taxon>
        <taxon>Youxingia</taxon>
    </lineage>
</organism>
<proteinExistence type="predicted"/>
<feature type="domain" description="NodB homology" evidence="1">
    <location>
        <begin position="51"/>
        <end position="228"/>
    </location>
</feature>
<dbReference type="SUPFAM" id="SSF88713">
    <property type="entry name" value="Glycoside hydrolase/deacetylase"/>
    <property type="match status" value="1"/>
</dbReference>
<dbReference type="PANTHER" id="PTHR10587:SF128">
    <property type="entry name" value="POLYSACCHARIDE DEACETYLASE PDAB-RELATED"/>
    <property type="match status" value="1"/>
</dbReference>
<protein>
    <submittedName>
        <fullName evidence="2">Polysaccharide deacetylase family protein</fullName>
    </submittedName>
</protein>
<dbReference type="GO" id="GO:0005975">
    <property type="term" value="P:carbohydrate metabolic process"/>
    <property type="evidence" value="ECO:0007669"/>
    <property type="project" value="InterPro"/>
</dbReference>
<dbReference type="AlphaFoldDB" id="A0A926ELS9"/>
<sequence length="251" mass="27694">MYTVLSRRVTTLLTLLLGLTMIAGIAAMGKTAAVSASMRELPIYSVDTKENVMALGINCAWDDGDIESILDTLEKAQVKATFFMVGEWCDKYPQSVKKIAAAGHEIGSHSDSHADMTKLSKEEIIQELDASGEKIEALTGKKPTLLRCPSGAYNNLAVATAREEGWEVIQWDVDTRDWKGLSEEEIINNVTKHLQKGSIALLHSGAKNTAQALPQLIEEIKNRGFQIKLVSEIIYKGSYILDHTGRQFEKK</sequence>
<evidence type="ECO:0000259" key="1">
    <source>
        <dbReference type="PROSITE" id="PS51677"/>
    </source>
</evidence>
<name>A0A926ELS9_9FIRM</name>
<dbReference type="Pfam" id="PF01522">
    <property type="entry name" value="Polysacc_deac_1"/>
    <property type="match status" value="1"/>
</dbReference>
<dbReference type="InterPro" id="IPR050248">
    <property type="entry name" value="Polysacc_deacetylase_ArnD"/>
</dbReference>
<comment type="caution">
    <text evidence="2">The sequence shown here is derived from an EMBL/GenBank/DDBJ whole genome shotgun (WGS) entry which is preliminary data.</text>
</comment>
<dbReference type="PROSITE" id="PS51677">
    <property type="entry name" value="NODB"/>
    <property type="match status" value="1"/>
</dbReference>
<evidence type="ECO:0000313" key="3">
    <source>
        <dbReference type="Proteomes" id="UP000623678"/>
    </source>
</evidence>
<gene>
    <name evidence="2" type="ORF">H8705_03910</name>
</gene>
<reference evidence="2" key="1">
    <citation type="submission" date="2020-08" db="EMBL/GenBank/DDBJ databases">
        <title>Genome public.</title>
        <authorList>
            <person name="Liu C."/>
            <person name="Sun Q."/>
        </authorList>
    </citation>
    <scope>NUCLEOTIDE SEQUENCE</scope>
    <source>
        <strain evidence="2">NSJ-64</strain>
    </source>
</reference>
<dbReference type="GO" id="GO:0016020">
    <property type="term" value="C:membrane"/>
    <property type="evidence" value="ECO:0007669"/>
    <property type="project" value="TreeGrafter"/>
</dbReference>
<dbReference type="GO" id="GO:0016810">
    <property type="term" value="F:hydrolase activity, acting on carbon-nitrogen (but not peptide) bonds"/>
    <property type="evidence" value="ECO:0007669"/>
    <property type="project" value="InterPro"/>
</dbReference>
<dbReference type="InterPro" id="IPR002509">
    <property type="entry name" value="NODB_dom"/>
</dbReference>
<dbReference type="CDD" id="cd10917">
    <property type="entry name" value="CE4_NodB_like_6s_7s"/>
    <property type="match status" value="1"/>
</dbReference>
<dbReference type="Gene3D" id="3.20.20.370">
    <property type="entry name" value="Glycoside hydrolase/deacetylase"/>
    <property type="match status" value="1"/>
</dbReference>
<dbReference type="InterPro" id="IPR011330">
    <property type="entry name" value="Glyco_hydro/deAcase_b/a-brl"/>
</dbReference>